<keyword evidence="7" id="KW-1185">Reference proteome</keyword>
<dbReference type="PANTHER" id="PTHR43567:SF1">
    <property type="entry name" value="FLAVOREDOXIN"/>
    <property type="match status" value="1"/>
</dbReference>
<evidence type="ECO:0000256" key="3">
    <source>
        <dbReference type="ARBA" id="ARBA00022630"/>
    </source>
</evidence>
<evidence type="ECO:0000256" key="2">
    <source>
        <dbReference type="ARBA" id="ARBA00001965"/>
    </source>
</evidence>
<dbReference type="Gene3D" id="2.20.28.10">
    <property type="match status" value="1"/>
</dbReference>
<dbReference type="SUPFAM" id="SSF50475">
    <property type="entry name" value="FMN-binding split barrel"/>
    <property type="match status" value="1"/>
</dbReference>
<dbReference type="SUPFAM" id="SSF57802">
    <property type="entry name" value="Rubredoxin-like"/>
    <property type="match status" value="1"/>
</dbReference>
<gene>
    <name evidence="6" type="ORF">D0435_03575</name>
</gene>
<dbReference type="EMBL" id="QXWK01000004">
    <property type="protein sequence ID" value="NBH60754.1"/>
    <property type="molecule type" value="Genomic_DNA"/>
</dbReference>
<reference evidence="6 7" key="1">
    <citation type="submission" date="2018-08" db="EMBL/GenBank/DDBJ databases">
        <title>Murine metabolic-syndrome-specific gut microbial biobank.</title>
        <authorList>
            <person name="Liu C."/>
        </authorList>
    </citation>
    <scope>NUCLEOTIDE SEQUENCE [LARGE SCALE GENOMIC DNA]</scope>
    <source>
        <strain evidence="6 7">28</strain>
    </source>
</reference>
<dbReference type="PANTHER" id="PTHR43567">
    <property type="entry name" value="FLAVOREDOXIN-RELATED-RELATED"/>
    <property type="match status" value="1"/>
</dbReference>
<feature type="domain" description="Rubredoxin-like" evidence="5">
    <location>
        <begin position="166"/>
        <end position="202"/>
    </location>
</feature>
<comment type="caution">
    <text evidence="6">The sequence shown here is derived from an EMBL/GenBank/DDBJ whole genome shotgun (WGS) entry which is preliminary data.</text>
</comment>
<dbReference type="AlphaFoldDB" id="A0A845QH70"/>
<proteinExistence type="inferred from homology"/>
<evidence type="ECO:0000313" key="6">
    <source>
        <dbReference type="EMBL" id="NBH60754.1"/>
    </source>
</evidence>
<dbReference type="Proteomes" id="UP000446866">
    <property type="component" value="Unassembled WGS sequence"/>
</dbReference>
<dbReference type="Gene3D" id="2.30.110.10">
    <property type="entry name" value="Electron Transport, Fmn-binding Protein, Chain A"/>
    <property type="match status" value="1"/>
</dbReference>
<comment type="cofactor">
    <cofactor evidence="1">
        <name>FMN</name>
        <dbReference type="ChEBI" id="CHEBI:58210"/>
    </cofactor>
</comment>
<accession>A0A845QH70</accession>
<keyword evidence="3" id="KW-0285">Flavoprotein</keyword>
<evidence type="ECO:0000256" key="4">
    <source>
        <dbReference type="ARBA" id="ARBA00038054"/>
    </source>
</evidence>
<dbReference type="GO" id="GO:0010181">
    <property type="term" value="F:FMN binding"/>
    <property type="evidence" value="ECO:0007669"/>
    <property type="project" value="InterPro"/>
</dbReference>
<comment type="similarity">
    <text evidence="4">Belongs to the flavoredoxin family.</text>
</comment>
<name>A0A845QH70_9FIRM</name>
<sequence length="203" mass="22188">MNAVSAIFKLSYGLFVLTAKEGDKDNGCIINTAMQVTDSPKQLSICVNKANYTCGMIERTGVFNISILSEAAKFEVFKHFGFSSGKDTDKCSGYADAERSENGLLYITGGTNAVISVKVNKTVDLGTHLMFIGEVTEEKVLSDVPSATYQYYFDHIKPAPDSKPKVKGYVCKICGYVYEGEELPPDYICPLCKHGAEDFEPIG</sequence>
<dbReference type="InterPro" id="IPR048574">
    <property type="entry name" value="RUBY_RBDX"/>
</dbReference>
<dbReference type="GO" id="GO:0016646">
    <property type="term" value="F:oxidoreductase activity, acting on the CH-NH group of donors, NAD or NADP as acceptor"/>
    <property type="evidence" value="ECO:0007669"/>
    <property type="project" value="UniProtKB-ARBA"/>
</dbReference>
<dbReference type="InterPro" id="IPR052174">
    <property type="entry name" value="Flavoredoxin"/>
</dbReference>
<dbReference type="PROSITE" id="PS50903">
    <property type="entry name" value="RUBREDOXIN_LIKE"/>
    <property type="match status" value="1"/>
</dbReference>
<organism evidence="6 7">
    <name type="scientific">Anaerotruncus colihominis</name>
    <dbReference type="NCBI Taxonomy" id="169435"/>
    <lineage>
        <taxon>Bacteria</taxon>
        <taxon>Bacillati</taxon>
        <taxon>Bacillota</taxon>
        <taxon>Clostridia</taxon>
        <taxon>Eubacteriales</taxon>
        <taxon>Oscillospiraceae</taxon>
        <taxon>Anaerotruncus</taxon>
    </lineage>
</organism>
<dbReference type="InterPro" id="IPR024934">
    <property type="entry name" value="Rubredoxin-like_dom"/>
</dbReference>
<dbReference type="CDD" id="cd00350">
    <property type="entry name" value="rubredoxin_like"/>
    <property type="match status" value="1"/>
</dbReference>
<evidence type="ECO:0000313" key="7">
    <source>
        <dbReference type="Proteomes" id="UP000446866"/>
    </source>
</evidence>
<evidence type="ECO:0000256" key="1">
    <source>
        <dbReference type="ARBA" id="ARBA00001917"/>
    </source>
</evidence>
<dbReference type="Pfam" id="PF21349">
    <property type="entry name" value="RUBY_RBDX"/>
    <property type="match status" value="1"/>
</dbReference>
<dbReference type="Pfam" id="PF01613">
    <property type="entry name" value="Flavin_Reduct"/>
    <property type="match status" value="1"/>
</dbReference>
<dbReference type="InterPro" id="IPR002563">
    <property type="entry name" value="Flavin_Rdtase-like_dom"/>
</dbReference>
<evidence type="ECO:0000259" key="5">
    <source>
        <dbReference type="PROSITE" id="PS50903"/>
    </source>
</evidence>
<dbReference type="InterPro" id="IPR012349">
    <property type="entry name" value="Split_barrel_FMN-bd"/>
</dbReference>
<protein>
    <submittedName>
        <fullName evidence="6">Flavin reductase</fullName>
    </submittedName>
</protein>
<comment type="cofactor">
    <cofactor evidence="2">
        <name>Fe(3+)</name>
        <dbReference type="ChEBI" id="CHEBI:29034"/>
    </cofactor>
</comment>
<dbReference type="SMART" id="SM00903">
    <property type="entry name" value="Flavin_Reduct"/>
    <property type="match status" value="1"/>
</dbReference>
<dbReference type="GO" id="GO:0005506">
    <property type="term" value="F:iron ion binding"/>
    <property type="evidence" value="ECO:0007669"/>
    <property type="project" value="InterPro"/>
</dbReference>